<dbReference type="PANTHER" id="PTHR11668:SF496">
    <property type="entry name" value="SERINE_THREONINE-PROTEIN PHOSPHATASE"/>
    <property type="match status" value="1"/>
</dbReference>
<keyword evidence="1" id="KW-0378">Hydrolase</keyword>
<dbReference type="SUPFAM" id="SSF56300">
    <property type="entry name" value="Metallo-dependent phosphatases"/>
    <property type="match status" value="1"/>
</dbReference>
<organism evidence="3 4">
    <name type="scientific">Blomia tropicalis</name>
    <name type="common">Mite</name>
    <dbReference type="NCBI Taxonomy" id="40697"/>
    <lineage>
        <taxon>Eukaryota</taxon>
        <taxon>Metazoa</taxon>
        <taxon>Ecdysozoa</taxon>
        <taxon>Arthropoda</taxon>
        <taxon>Chelicerata</taxon>
        <taxon>Arachnida</taxon>
        <taxon>Acari</taxon>
        <taxon>Acariformes</taxon>
        <taxon>Sarcoptiformes</taxon>
        <taxon>Astigmata</taxon>
        <taxon>Glycyphagoidea</taxon>
        <taxon>Echimyopodidae</taxon>
        <taxon>Blomia</taxon>
    </lineage>
</organism>
<dbReference type="EC" id="3.1.3.16" evidence="1"/>
<evidence type="ECO:0000313" key="3">
    <source>
        <dbReference type="EMBL" id="KAJ6221643.1"/>
    </source>
</evidence>
<evidence type="ECO:0000259" key="2">
    <source>
        <dbReference type="PROSITE" id="PS00125"/>
    </source>
</evidence>
<dbReference type="PROSITE" id="PS00125">
    <property type="entry name" value="SER_THR_PHOSPHATASE"/>
    <property type="match status" value="1"/>
</dbReference>
<dbReference type="GO" id="GO:0005737">
    <property type="term" value="C:cytoplasm"/>
    <property type="evidence" value="ECO:0007669"/>
    <property type="project" value="TreeGrafter"/>
</dbReference>
<protein>
    <recommendedName>
        <fullName evidence="1">Serine/threonine-protein phosphatase</fullName>
        <ecNumber evidence="1">3.1.3.16</ecNumber>
    </recommendedName>
</protein>
<dbReference type="InterPro" id="IPR011992">
    <property type="entry name" value="EF-hand-dom_pair"/>
</dbReference>
<dbReference type="SMART" id="SM00156">
    <property type="entry name" value="PP2Ac"/>
    <property type="match status" value="1"/>
</dbReference>
<dbReference type="InterPro" id="IPR006186">
    <property type="entry name" value="Ser/Thr-sp_prot-phosphatase"/>
</dbReference>
<comment type="similarity">
    <text evidence="1">Belongs to the PPP phosphatase family.</text>
</comment>
<accession>A0A9Q0M889</accession>
<name>A0A9Q0M889_BLOTA</name>
<evidence type="ECO:0000256" key="1">
    <source>
        <dbReference type="RuleBase" id="RU004273"/>
    </source>
</evidence>
<dbReference type="Proteomes" id="UP001142055">
    <property type="component" value="Chromosome 1"/>
</dbReference>
<dbReference type="GO" id="GO:0005634">
    <property type="term" value="C:nucleus"/>
    <property type="evidence" value="ECO:0007669"/>
    <property type="project" value="TreeGrafter"/>
</dbReference>
<dbReference type="PRINTS" id="PR00114">
    <property type="entry name" value="STPHPHTASE"/>
</dbReference>
<reference evidence="3" key="1">
    <citation type="submission" date="2022-12" db="EMBL/GenBank/DDBJ databases">
        <title>Genome assemblies of Blomia tropicalis.</title>
        <authorList>
            <person name="Cui Y."/>
        </authorList>
    </citation>
    <scope>NUCLEOTIDE SEQUENCE</scope>
    <source>
        <tissue evidence="3">Adult mites</tissue>
    </source>
</reference>
<comment type="catalytic activity">
    <reaction evidence="1">
        <text>O-phospho-L-threonyl-[protein] + H2O = L-threonyl-[protein] + phosphate</text>
        <dbReference type="Rhea" id="RHEA:47004"/>
        <dbReference type="Rhea" id="RHEA-COMP:11060"/>
        <dbReference type="Rhea" id="RHEA-COMP:11605"/>
        <dbReference type="ChEBI" id="CHEBI:15377"/>
        <dbReference type="ChEBI" id="CHEBI:30013"/>
        <dbReference type="ChEBI" id="CHEBI:43474"/>
        <dbReference type="ChEBI" id="CHEBI:61977"/>
        <dbReference type="EC" id="3.1.3.16"/>
    </reaction>
</comment>
<dbReference type="AlphaFoldDB" id="A0A9Q0M889"/>
<sequence length="799" mass="91333">MNNTKNDENNGETGLENIRSIDSTSSQYHNELGRFTRPVDHNLNNDFQVGELLFDSVAVLITCSRHNTLALSTLPNKQSHWFPICPIRGRQSYRECVDSLLQQLLTQPESGKCSLFKRPQPIEHLRIQIPQAFYFVNRVLYQTEIIFDSTIQPDVQCCGTSTGLSWVPFQQILSQDTPMWGEEPQLYLHQIANKTTISFDHIEWSIKRVMNCLTETGPAGEMVRICALAEKELIQLFGEFVQHCFPSSTMNLFMFRVYMGRLQIWTALEVDSYFRAFAQTSRTRIDFHEFIQGMAALDKRAPHGGPIGLLRVGYIFRYYNMDHLEGLSPRSVRYFTRDLLMLHKGSEPKEDVLTAEVAKIYEGFGVEPNSMVPSKIFAKKIGSLAIRGTSSMFRTKLPPFNILRSKMNYPDIHKCPIRIPKTICSRCREKQYTLASHQVTLGRGGTIVEPVTIRQIADVQRMSKIARKRSDRFFQERDICNELLDAIRKNYETPQSRQWYLAPLIVGKIVQLCNEAKEIFSKESRVISVSSPVYILGDIHGNLHDLMIFEHQLWRGGPSCLTCNYLFLGDYVDRGAFSLECIVYLLCCKILAPDRIIMLRGNHETRAVQQHFTFYRECMDKFREARKGTEMWELFNDVFDMMPLAATIDEQIWAAHGGIPATVTKIQQLLECIPCPMAEPELDSQPAWEILWNDPVTGQEFDEVKSSTPPTCPPGFVANLKRGTAYYFAEEAVNTFMSVNGLTHIVRAHEVQPSGFNLMCGGRVITVFSCSQYCGMMNEAAVLLVDSNKIRIIKIDTRD</sequence>
<evidence type="ECO:0000313" key="4">
    <source>
        <dbReference type="Proteomes" id="UP001142055"/>
    </source>
</evidence>
<dbReference type="InterPro" id="IPR029052">
    <property type="entry name" value="Metallo-depent_PP-like"/>
</dbReference>
<dbReference type="Gene3D" id="3.60.21.10">
    <property type="match status" value="1"/>
</dbReference>
<dbReference type="InterPro" id="IPR050341">
    <property type="entry name" value="PP1_catalytic_subunit"/>
</dbReference>
<dbReference type="PANTHER" id="PTHR11668">
    <property type="entry name" value="SERINE/THREONINE PROTEIN PHOSPHATASE"/>
    <property type="match status" value="1"/>
</dbReference>
<dbReference type="GO" id="GO:0004722">
    <property type="term" value="F:protein serine/threonine phosphatase activity"/>
    <property type="evidence" value="ECO:0007669"/>
    <property type="project" value="UniProtKB-EC"/>
</dbReference>
<dbReference type="InterPro" id="IPR004843">
    <property type="entry name" value="Calcineurin-like_PHP"/>
</dbReference>
<dbReference type="EMBL" id="JAPWDV010000001">
    <property type="protein sequence ID" value="KAJ6221643.1"/>
    <property type="molecule type" value="Genomic_DNA"/>
</dbReference>
<comment type="caution">
    <text evidence="3">The sequence shown here is derived from an EMBL/GenBank/DDBJ whole genome shotgun (WGS) entry which is preliminary data.</text>
</comment>
<feature type="domain" description="Serine/threonine specific protein phosphatases" evidence="2">
    <location>
        <begin position="599"/>
        <end position="604"/>
    </location>
</feature>
<keyword evidence="4" id="KW-1185">Reference proteome</keyword>
<dbReference type="Pfam" id="PF00149">
    <property type="entry name" value="Metallophos"/>
    <property type="match status" value="1"/>
</dbReference>
<gene>
    <name evidence="3" type="ORF">RDWZM_000188</name>
</gene>
<dbReference type="Gene3D" id="1.10.238.10">
    <property type="entry name" value="EF-hand"/>
    <property type="match status" value="1"/>
</dbReference>
<proteinExistence type="inferred from homology"/>
<dbReference type="SUPFAM" id="SSF47473">
    <property type="entry name" value="EF-hand"/>
    <property type="match status" value="1"/>
</dbReference>